<accession>A0ABV8U385</accession>
<feature type="region of interest" description="Disordered" evidence="1">
    <location>
        <begin position="41"/>
        <end position="76"/>
    </location>
</feature>
<evidence type="ECO:0000256" key="1">
    <source>
        <dbReference type="SAM" id="MobiDB-lite"/>
    </source>
</evidence>
<feature type="transmembrane region" description="Helical" evidence="2">
    <location>
        <begin position="14"/>
        <end position="33"/>
    </location>
</feature>
<feature type="compositionally biased region" description="Basic residues" evidence="1">
    <location>
        <begin position="57"/>
        <end position="66"/>
    </location>
</feature>
<keyword evidence="4" id="KW-1185">Reference proteome</keyword>
<name>A0ABV8U385_9ACTN</name>
<gene>
    <name evidence="3" type="ORF">ACFPET_19020</name>
</gene>
<evidence type="ECO:0000313" key="4">
    <source>
        <dbReference type="Proteomes" id="UP001595823"/>
    </source>
</evidence>
<sequence length="256" mass="28600">MNSFITQFSEHSDYVYAAIAFIVAIGLYAFAVYHGNIYGHNDQETHDRTTSTNTAHGRTHRHRRPAGRVSGRAKAPTARTDGAVLGAVSFLARTFEVREIDVYTGVIIAIEPGGNRLIVGEADWGWGYPGRVYWSPDPKRHALFSDNSRLKFALEQRVYAVIDRAVFGADLPPRFHEEVWTADPYVSPVDRSQQHQQPHVQASLQGLPQRQSWRGQPQVQPQQAWAQPPSPSLSRPRPQPQGQCQGVGRDRAVLAT</sequence>
<comment type="caution">
    <text evidence="3">The sequence shown here is derived from an EMBL/GenBank/DDBJ whole genome shotgun (WGS) entry which is preliminary data.</text>
</comment>
<dbReference type="EMBL" id="JBHSDK010000028">
    <property type="protein sequence ID" value="MFC4337296.1"/>
    <property type="molecule type" value="Genomic_DNA"/>
</dbReference>
<reference evidence="4" key="1">
    <citation type="journal article" date="2019" name="Int. J. Syst. Evol. Microbiol.">
        <title>The Global Catalogue of Microorganisms (GCM) 10K type strain sequencing project: providing services to taxonomists for standard genome sequencing and annotation.</title>
        <authorList>
            <consortium name="The Broad Institute Genomics Platform"/>
            <consortium name="The Broad Institute Genome Sequencing Center for Infectious Disease"/>
            <person name="Wu L."/>
            <person name="Ma J."/>
        </authorList>
    </citation>
    <scope>NUCLEOTIDE SEQUENCE [LARGE SCALE GENOMIC DNA]</scope>
    <source>
        <strain evidence="4">IBRC-M 10908</strain>
    </source>
</reference>
<protein>
    <submittedName>
        <fullName evidence="3">Uncharacterized protein</fullName>
    </submittedName>
</protein>
<feature type="compositionally biased region" description="Low complexity" evidence="1">
    <location>
        <begin position="216"/>
        <end position="247"/>
    </location>
</feature>
<proteinExistence type="predicted"/>
<feature type="region of interest" description="Disordered" evidence="1">
    <location>
        <begin position="189"/>
        <end position="256"/>
    </location>
</feature>
<feature type="compositionally biased region" description="Polar residues" evidence="1">
    <location>
        <begin position="190"/>
        <end position="215"/>
    </location>
</feature>
<evidence type="ECO:0000313" key="3">
    <source>
        <dbReference type="EMBL" id="MFC4337296.1"/>
    </source>
</evidence>
<keyword evidence="2" id="KW-0472">Membrane</keyword>
<keyword evidence="2" id="KW-0812">Transmembrane</keyword>
<organism evidence="3 4">
    <name type="scientific">Salininema proteolyticum</name>
    <dbReference type="NCBI Taxonomy" id="1607685"/>
    <lineage>
        <taxon>Bacteria</taxon>
        <taxon>Bacillati</taxon>
        <taxon>Actinomycetota</taxon>
        <taxon>Actinomycetes</taxon>
        <taxon>Glycomycetales</taxon>
        <taxon>Glycomycetaceae</taxon>
        <taxon>Salininema</taxon>
    </lineage>
</organism>
<dbReference type="RefSeq" id="WP_380624140.1">
    <property type="nucleotide sequence ID" value="NZ_JBHSDK010000028.1"/>
</dbReference>
<keyword evidence="2" id="KW-1133">Transmembrane helix</keyword>
<evidence type="ECO:0000256" key="2">
    <source>
        <dbReference type="SAM" id="Phobius"/>
    </source>
</evidence>
<dbReference type="Proteomes" id="UP001595823">
    <property type="component" value="Unassembled WGS sequence"/>
</dbReference>